<comment type="caution">
    <text evidence="3">The sequence shown here is derived from an EMBL/GenBank/DDBJ whole genome shotgun (WGS) entry which is preliminary data.</text>
</comment>
<dbReference type="InterPro" id="IPR036047">
    <property type="entry name" value="F-box-like_dom_sf"/>
</dbReference>
<evidence type="ECO:0000313" key="4">
    <source>
        <dbReference type="Proteomes" id="UP000623129"/>
    </source>
</evidence>
<dbReference type="OrthoDB" id="585353at2759"/>
<dbReference type="Proteomes" id="UP000623129">
    <property type="component" value="Unassembled WGS sequence"/>
</dbReference>
<dbReference type="InterPro" id="IPR005174">
    <property type="entry name" value="KIB1-4_b-propeller"/>
</dbReference>
<dbReference type="Gene3D" id="1.20.1280.50">
    <property type="match status" value="1"/>
</dbReference>
<evidence type="ECO:0000259" key="2">
    <source>
        <dbReference type="Pfam" id="PF03478"/>
    </source>
</evidence>
<protein>
    <submittedName>
        <fullName evidence="3">F-box protein</fullName>
    </submittedName>
</protein>
<dbReference type="Pfam" id="PF03478">
    <property type="entry name" value="Beta-prop_KIB1-4"/>
    <property type="match status" value="1"/>
</dbReference>
<sequence>MHVSQDHMSGDAILDDDQPWKKPTAHKKMKSNYSARNSCKKIRKISRSQAKEEQRRMLDDDKGVPLSDWADLPFDVVLLIYKKLYDTFDYTSFRAVCKWWRAAAPLSEHPPQLPFFLERESLLSSEFKLYSLHNGQTRTIHVPEAFMKEFSGQSHGYLITYNSNAGDTPALLNPFTRAELPLPFNSSNYFRPLHVGANPIQNSNEDMVIYMRSLDGYQYVGFRKNDDNEWALKAIIPYCVEAYHRGRLFFNNSRNYSTTIIDLVSGNQLDVRIPPNRIRGDFSCLGEGASGAMLGIQRRFCSRHKYDFVPLKNCWFEVYRLDEEHKPPRWVKLSNIGDLMIFLNSDNSGFCLSASDFQGIKGNCIYFTRWNGERGHDRGTLIGRNELGNLSSEEIGQVGSEGIWYLSAPLLKHPLLMRMSPRAAARFMLRRVHFWRLYIKFVCGAGISS</sequence>
<dbReference type="PANTHER" id="PTHR44259:SF114">
    <property type="entry name" value="OS06G0707300 PROTEIN"/>
    <property type="match status" value="1"/>
</dbReference>
<evidence type="ECO:0000313" key="3">
    <source>
        <dbReference type="EMBL" id="KAF3336576.1"/>
    </source>
</evidence>
<feature type="region of interest" description="Disordered" evidence="1">
    <location>
        <begin position="1"/>
        <end position="38"/>
    </location>
</feature>
<dbReference type="PANTHER" id="PTHR44259">
    <property type="entry name" value="OS07G0183000 PROTEIN-RELATED"/>
    <property type="match status" value="1"/>
</dbReference>
<accession>A0A833RIP5</accession>
<dbReference type="SUPFAM" id="SSF81383">
    <property type="entry name" value="F-box domain"/>
    <property type="match status" value="1"/>
</dbReference>
<reference evidence="3" key="1">
    <citation type="submission" date="2020-01" db="EMBL/GenBank/DDBJ databases">
        <title>Genome sequence of Kobresia littledalei, the first chromosome-level genome in the family Cyperaceae.</title>
        <authorList>
            <person name="Qu G."/>
        </authorList>
    </citation>
    <scope>NUCLEOTIDE SEQUENCE</scope>
    <source>
        <strain evidence="3">C.B.Clarke</strain>
        <tissue evidence="3">Leaf</tissue>
    </source>
</reference>
<name>A0A833RIP5_9POAL</name>
<organism evidence="3 4">
    <name type="scientific">Carex littledalei</name>
    <dbReference type="NCBI Taxonomy" id="544730"/>
    <lineage>
        <taxon>Eukaryota</taxon>
        <taxon>Viridiplantae</taxon>
        <taxon>Streptophyta</taxon>
        <taxon>Embryophyta</taxon>
        <taxon>Tracheophyta</taxon>
        <taxon>Spermatophyta</taxon>
        <taxon>Magnoliopsida</taxon>
        <taxon>Liliopsida</taxon>
        <taxon>Poales</taxon>
        <taxon>Cyperaceae</taxon>
        <taxon>Cyperoideae</taxon>
        <taxon>Cariceae</taxon>
        <taxon>Carex</taxon>
        <taxon>Carex subgen. Euthyceras</taxon>
    </lineage>
</organism>
<keyword evidence="4" id="KW-1185">Reference proteome</keyword>
<feature type="domain" description="KIB1-4 beta-propeller" evidence="2">
    <location>
        <begin position="129"/>
        <end position="374"/>
    </location>
</feature>
<proteinExistence type="predicted"/>
<evidence type="ECO:0000256" key="1">
    <source>
        <dbReference type="SAM" id="MobiDB-lite"/>
    </source>
</evidence>
<dbReference type="AlphaFoldDB" id="A0A833RIP5"/>
<dbReference type="InterPro" id="IPR050942">
    <property type="entry name" value="F-box_BR-signaling"/>
</dbReference>
<gene>
    <name evidence="3" type="ORF">FCM35_KLT19162</name>
</gene>
<dbReference type="EMBL" id="SWLB01000007">
    <property type="protein sequence ID" value="KAF3336576.1"/>
    <property type="molecule type" value="Genomic_DNA"/>
</dbReference>